<dbReference type="PANTHER" id="PTHR40012">
    <property type="entry name" value="AUTOPHAGY-RELATED PROTEIN 29"/>
    <property type="match status" value="1"/>
</dbReference>
<keyword evidence="6" id="KW-0072">Autophagy</keyword>
<dbReference type="InterPro" id="IPR040666">
    <property type="entry name" value="Atg29_N"/>
</dbReference>
<feature type="compositionally biased region" description="Polar residues" evidence="7">
    <location>
        <begin position="218"/>
        <end position="231"/>
    </location>
</feature>
<feature type="region of interest" description="Disordered" evidence="7">
    <location>
        <begin position="134"/>
        <end position="251"/>
    </location>
</feature>
<feature type="region of interest" description="Disordered" evidence="7">
    <location>
        <begin position="446"/>
        <end position="468"/>
    </location>
</feature>
<evidence type="ECO:0000256" key="5">
    <source>
        <dbReference type="ARBA" id="ARBA00022927"/>
    </source>
</evidence>
<evidence type="ECO:0000259" key="8">
    <source>
        <dbReference type="Pfam" id="PF18388"/>
    </source>
</evidence>
<evidence type="ECO:0000256" key="4">
    <source>
        <dbReference type="ARBA" id="ARBA00022448"/>
    </source>
</evidence>
<protein>
    <recommendedName>
        <fullName evidence="3">Autophagy-related protein 29</fullName>
    </recommendedName>
</protein>
<evidence type="ECO:0000256" key="1">
    <source>
        <dbReference type="ARBA" id="ARBA00004329"/>
    </source>
</evidence>
<dbReference type="PANTHER" id="PTHR40012:SF1">
    <property type="entry name" value="AUTOPHAGY-RELATED PROTEIN 29"/>
    <property type="match status" value="1"/>
</dbReference>
<dbReference type="Gene3D" id="1.10.10.2570">
    <property type="match status" value="1"/>
</dbReference>
<proteinExistence type="inferred from homology"/>
<feature type="compositionally biased region" description="Polar residues" evidence="7">
    <location>
        <begin position="369"/>
        <end position="380"/>
    </location>
</feature>
<dbReference type="InterPro" id="IPR039362">
    <property type="entry name" value="ATG29_sf"/>
</dbReference>
<dbReference type="EMBL" id="OZ037945">
    <property type="protein sequence ID" value="CAL1700322.1"/>
    <property type="molecule type" value="Genomic_DNA"/>
</dbReference>
<feature type="compositionally biased region" description="Acidic residues" evidence="7">
    <location>
        <begin position="233"/>
        <end position="243"/>
    </location>
</feature>
<feature type="compositionally biased region" description="Polar residues" evidence="7">
    <location>
        <begin position="274"/>
        <end position="283"/>
    </location>
</feature>
<dbReference type="InterPro" id="IPR039113">
    <property type="entry name" value="ATG29"/>
</dbReference>
<evidence type="ECO:0000256" key="7">
    <source>
        <dbReference type="SAM" id="MobiDB-lite"/>
    </source>
</evidence>
<keyword evidence="5" id="KW-0653">Protein transport</keyword>
<evidence type="ECO:0000313" key="9">
    <source>
        <dbReference type="EMBL" id="CAL1700322.1"/>
    </source>
</evidence>
<feature type="domain" description="Atg29 N-terminal" evidence="8">
    <location>
        <begin position="9"/>
        <end position="65"/>
    </location>
</feature>
<evidence type="ECO:0000313" key="10">
    <source>
        <dbReference type="Proteomes" id="UP001497453"/>
    </source>
</evidence>
<evidence type="ECO:0000256" key="2">
    <source>
        <dbReference type="ARBA" id="ARBA00010082"/>
    </source>
</evidence>
<name>A0ABP1CXD2_9APHY</name>
<keyword evidence="10" id="KW-1185">Reference proteome</keyword>
<feature type="compositionally biased region" description="Polar residues" evidence="7">
    <location>
        <begin position="171"/>
        <end position="203"/>
    </location>
</feature>
<dbReference type="Pfam" id="PF18388">
    <property type="entry name" value="ATG29_N"/>
    <property type="match status" value="1"/>
</dbReference>
<sequence>MHASTSNIRVVVRLPYNRPEEPVPDPPRVEWNPEKEQILWEVIAKSRAVEGAGTDWKGLAAHLKVPLPYLLFRAQTRYEEDLRGLQGIRGSLSPNVTSPYTQFANTTTLPSKQPAGVANGGEYFPRILTVERPGVPRRDSLRTEGLGNGDLRSSIVSPGGRPMGVRARLSSLGSVQAQARSRRLSSMSSPTAKKVLSSSTLTLQGPKKPREPLRRLSPASSHASPEDSTTPDADSEDEDELNDEERRAEEQETLQLKLQTLQKMMTIEALGLVSSPTRASASHYSDKGKGREQHRNRNRPLSSSSASSSRHAQLQLNMTRRYSASQTPSHHSLSSVDANSPQGSIPSIPSPPPEPTSRPSTRQVPLSRHLSQPSKSTSPPAVSPKSAWGHTAAAQTNQGAHAVGRTKVGGGRVSERGSEMGSEASSFSDLSDASLSASALESALMSNIRGGGSRISSFARSQLSRGVR</sequence>
<feature type="compositionally biased region" description="Polar residues" evidence="7">
    <location>
        <begin position="458"/>
        <end position="468"/>
    </location>
</feature>
<dbReference type="Proteomes" id="UP001497453">
    <property type="component" value="Chromosome 2"/>
</dbReference>
<organism evidence="9 10">
    <name type="scientific">Somion occarium</name>
    <dbReference type="NCBI Taxonomy" id="3059160"/>
    <lineage>
        <taxon>Eukaryota</taxon>
        <taxon>Fungi</taxon>
        <taxon>Dikarya</taxon>
        <taxon>Basidiomycota</taxon>
        <taxon>Agaricomycotina</taxon>
        <taxon>Agaricomycetes</taxon>
        <taxon>Polyporales</taxon>
        <taxon>Cerrenaceae</taxon>
        <taxon>Somion</taxon>
    </lineage>
</organism>
<feature type="compositionally biased region" description="Basic and acidic residues" evidence="7">
    <location>
        <begin position="284"/>
        <end position="295"/>
    </location>
</feature>
<comment type="subcellular location">
    <subcellularLocation>
        <location evidence="1">Preautophagosomal structure</location>
    </subcellularLocation>
</comment>
<accession>A0ABP1CXD2</accession>
<feature type="compositionally biased region" description="Polar residues" evidence="7">
    <location>
        <begin position="310"/>
        <end position="339"/>
    </location>
</feature>
<keyword evidence="4" id="KW-0813">Transport</keyword>
<reference evidence="10" key="1">
    <citation type="submission" date="2024-04" db="EMBL/GenBank/DDBJ databases">
        <authorList>
            <person name="Shaw F."/>
            <person name="Minotto A."/>
        </authorList>
    </citation>
    <scope>NUCLEOTIDE SEQUENCE [LARGE SCALE GENOMIC DNA]</scope>
</reference>
<feature type="region of interest" description="Disordered" evidence="7">
    <location>
        <begin position="274"/>
        <end position="433"/>
    </location>
</feature>
<comment type="similarity">
    <text evidence="2">Belongs to the ATG29 family.</text>
</comment>
<gene>
    <name evidence="9" type="ORF">GFSPODELE1_LOCUS3103</name>
</gene>
<evidence type="ECO:0000256" key="6">
    <source>
        <dbReference type="ARBA" id="ARBA00023006"/>
    </source>
</evidence>
<evidence type="ECO:0000256" key="3">
    <source>
        <dbReference type="ARBA" id="ARBA00013784"/>
    </source>
</evidence>
<feature type="compositionally biased region" description="Low complexity" evidence="7">
    <location>
        <begin position="422"/>
        <end position="433"/>
    </location>
</feature>